<evidence type="ECO:0000256" key="2">
    <source>
        <dbReference type="ARBA" id="ARBA00009565"/>
    </source>
</evidence>
<comment type="similarity">
    <text evidence="2">Belongs to the MS4A family.</text>
</comment>
<dbReference type="PANTHER" id="PTHR23320">
    <property type="entry name" value="MEMBRANE-SPANNING 4-DOMAINS SUBFAMILY A MS4A -RELATED"/>
    <property type="match status" value="1"/>
</dbReference>
<dbReference type="GO" id="GO:0007166">
    <property type="term" value="P:cell surface receptor signaling pathway"/>
    <property type="evidence" value="ECO:0007669"/>
    <property type="project" value="TreeGrafter"/>
</dbReference>
<feature type="transmembrane region" description="Helical" evidence="6">
    <location>
        <begin position="88"/>
        <end position="114"/>
    </location>
</feature>
<dbReference type="GO" id="GO:0005886">
    <property type="term" value="C:plasma membrane"/>
    <property type="evidence" value="ECO:0007669"/>
    <property type="project" value="TreeGrafter"/>
</dbReference>
<gene>
    <name evidence="7" type="ORF">GDO81_000185</name>
</gene>
<accession>A0AAV7D3M9</accession>
<evidence type="ECO:0000256" key="1">
    <source>
        <dbReference type="ARBA" id="ARBA00004141"/>
    </source>
</evidence>
<evidence type="ECO:0000256" key="4">
    <source>
        <dbReference type="ARBA" id="ARBA00022989"/>
    </source>
</evidence>
<dbReference type="Pfam" id="PF04103">
    <property type="entry name" value="CD20"/>
    <property type="match status" value="1"/>
</dbReference>
<dbReference type="Proteomes" id="UP000824782">
    <property type="component" value="Unassembled WGS sequence"/>
</dbReference>
<name>A0AAV7D3M9_ENGPU</name>
<feature type="transmembrane region" description="Helical" evidence="6">
    <location>
        <begin position="57"/>
        <end position="76"/>
    </location>
</feature>
<keyword evidence="4 6" id="KW-1133">Transmembrane helix</keyword>
<sequence length="184" mass="20247">MASQPIVEPEFHQILLKGQPKALGAIQISLAFVQMFVGTVLVYTLNAYTSVTVYSFIFYWGAAFYLISGSVTVAAANKGTRGLVKGTLGTNLFSALIALCEVALVIIDLAHTYYFNYGPCFTSPCSLFQDTLLVIRLITLIHLVFITFLQFTMSITGFAFSIRSMKKKTPDIPPNTYQNPAFST</sequence>
<keyword evidence="3 6" id="KW-0812">Transmembrane</keyword>
<organism evidence="7 8">
    <name type="scientific">Engystomops pustulosus</name>
    <name type="common">Tungara frog</name>
    <name type="synonym">Physalaemus pustulosus</name>
    <dbReference type="NCBI Taxonomy" id="76066"/>
    <lineage>
        <taxon>Eukaryota</taxon>
        <taxon>Metazoa</taxon>
        <taxon>Chordata</taxon>
        <taxon>Craniata</taxon>
        <taxon>Vertebrata</taxon>
        <taxon>Euteleostomi</taxon>
        <taxon>Amphibia</taxon>
        <taxon>Batrachia</taxon>
        <taxon>Anura</taxon>
        <taxon>Neobatrachia</taxon>
        <taxon>Hyloidea</taxon>
        <taxon>Leptodactylidae</taxon>
        <taxon>Leiuperinae</taxon>
        <taxon>Engystomops</taxon>
    </lineage>
</organism>
<dbReference type="InterPro" id="IPR007237">
    <property type="entry name" value="CD20-like"/>
</dbReference>
<dbReference type="AlphaFoldDB" id="A0AAV7D3M9"/>
<comment type="subcellular location">
    <subcellularLocation>
        <location evidence="1">Membrane</location>
        <topology evidence="1">Multi-pass membrane protein</topology>
    </subcellularLocation>
</comment>
<proteinExistence type="inferred from homology"/>
<dbReference type="PANTHER" id="PTHR23320:SF155">
    <property type="entry name" value="MEMBRANE-SPANNING 4-DOMAINS SUBFAMILY A MEMBER 8"/>
    <property type="match status" value="1"/>
</dbReference>
<keyword evidence="8" id="KW-1185">Reference proteome</keyword>
<protein>
    <submittedName>
        <fullName evidence="7">Uncharacterized protein</fullName>
    </submittedName>
</protein>
<evidence type="ECO:0000256" key="6">
    <source>
        <dbReference type="SAM" id="Phobius"/>
    </source>
</evidence>
<dbReference type="InterPro" id="IPR030417">
    <property type="entry name" value="MS4A"/>
</dbReference>
<dbReference type="EMBL" id="WNYA01000001">
    <property type="protein sequence ID" value="KAG8591441.1"/>
    <property type="molecule type" value="Genomic_DNA"/>
</dbReference>
<feature type="transmembrane region" description="Helical" evidence="6">
    <location>
        <begin position="134"/>
        <end position="160"/>
    </location>
</feature>
<evidence type="ECO:0000256" key="5">
    <source>
        <dbReference type="ARBA" id="ARBA00023136"/>
    </source>
</evidence>
<feature type="transmembrane region" description="Helical" evidence="6">
    <location>
        <begin position="22"/>
        <end position="45"/>
    </location>
</feature>
<reference evidence="7" key="1">
    <citation type="thesis" date="2020" institute="ProQuest LLC" country="789 East Eisenhower Parkway, Ann Arbor, MI, USA">
        <title>Comparative Genomics and Chromosome Evolution.</title>
        <authorList>
            <person name="Mudd A.B."/>
        </authorList>
    </citation>
    <scope>NUCLEOTIDE SEQUENCE</scope>
    <source>
        <strain evidence="7">237g6f4</strain>
        <tissue evidence="7">Blood</tissue>
    </source>
</reference>
<keyword evidence="5 6" id="KW-0472">Membrane</keyword>
<evidence type="ECO:0000313" key="8">
    <source>
        <dbReference type="Proteomes" id="UP000824782"/>
    </source>
</evidence>
<evidence type="ECO:0000313" key="7">
    <source>
        <dbReference type="EMBL" id="KAG8591441.1"/>
    </source>
</evidence>
<comment type="caution">
    <text evidence="7">The sequence shown here is derived from an EMBL/GenBank/DDBJ whole genome shotgun (WGS) entry which is preliminary data.</text>
</comment>
<evidence type="ECO:0000256" key="3">
    <source>
        <dbReference type="ARBA" id="ARBA00022692"/>
    </source>
</evidence>